<dbReference type="InterPro" id="IPR024961">
    <property type="entry name" value="T2SS_GspC_N"/>
</dbReference>
<evidence type="ECO:0000256" key="9">
    <source>
        <dbReference type="SAM" id="Phobius"/>
    </source>
</evidence>
<sequence>MPAWPRLSAMNPLSPPPWLGHLASGLMLMLLAWLCASIYWALTLPTSTPPVTALETDPQRLAQAIGAHHLFGTADSTGNTNSADNLSSATGELRLIGAIAAQKDGRPAYALIAIEGSPPEVVREGDEVAPGIVLQRVLAREVTLLHHGRSRTLSLPEHGNP</sequence>
<dbReference type="GO" id="GO:0005886">
    <property type="term" value="C:plasma membrane"/>
    <property type="evidence" value="ECO:0007669"/>
    <property type="project" value="UniProtKB-SubCell"/>
</dbReference>
<dbReference type="Proteomes" id="UP000242886">
    <property type="component" value="Chromosome SDENCHOL"/>
</dbReference>
<comment type="subcellular location">
    <subcellularLocation>
        <location evidence="1">Cell inner membrane</location>
    </subcellularLocation>
</comment>
<evidence type="ECO:0000256" key="3">
    <source>
        <dbReference type="ARBA" id="ARBA00022475"/>
    </source>
</evidence>
<dbReference type="AlphaFoldDB" id="A0A7Z7HQT8"/>
<keyword evidence="7 9" id="KW-1133">Transmembrane helix</keyword>
<feature type="transmembrane region" description="Helical" evidence="9">
    <location>
        <begin position="20"/>
        <end position="42"/>
    </location>
</feature>
<reference evidence="11" key="1">
    <citation type="submission" date="2017-03" db="EMBL/GenBank/DDBJ databases">
        <authorList>
            <consortium name="AG Boll"/>
        </authorList>
    </citation>
    <scope>NUCLEOTIDE SEQUENCE [LARGE SCALE GENOMIC DNA]</scope>
    <source>
        <strain evidence="11">Chol</strain>
    </source>
</reference>
<keyword evidence="6" id="KW-0653">Protein transport</keyword>
<evidence type="ECO:0000256" key="5">
    <source>
        <dbReference type="ARBA" id="ARBA00022692"/>
    </source>
</evidence>
<organism evidence="11 12">
    <name type="scientific">Sterolibacterium denitrificans</name>
    <dbReference type="NCBI Taxonomy" id="157592"/>
    <lineage>
        <taxon>Bacteria</taxon>
        <taxon>Pseudomonadati</taxon>
        <taxon>Pseudomonadota</taxon>
        <taxon>Betaproteobacteria</taxon>
        <taxon>Nitrosomonadales</taxon>
        <taxon>Sterolibacteriaceae</taxon>
        <taxon>Sterolibacterium</taxon>
    </lineage>
</organism>
<keyword evidence="2" id="KW-0813">Transport</keyword>
<proteinExistence type="predicted"/>
<accession>A0A7Z7HQT8</accession>
<dbReference type="GO" id="GO:0015031">
    <property type="term" value="P:protein transport"/>
    <property type="evidence" value="ECO:0007669"/>
    <property type="project" value="UniProtKB-KW"/>
</dbReference>
<evidence type="ECO:0000256" key="1">
    <source>
        <dbReference type="ARBA" id="ARBA00004533"/>
    </source>
</evidence>
<evidence type="ECO:0000256" key="8">
    <source>
        <dbReference type="ARBA" id="ARBA00023136"/>
    </source>
</evidence>
<evidence type="ECO:0000256" key="4">
    <source>
        <dbReference type="ARBA" id="ARBA00022519"/>
    </source>
</evidence>
<evidence type="ECO:0000256" key="2">
    <source>
        <dbReference type="ARBA" id="ARBA00022448"/>
    </source>
</evidence>
<evidence type="ECO:0000259" key="10">
    <source>
        <dbReference type="Pfam" id="PF11356"/>
    </source>
</evidence>
<keyword evidence="8 9" id="KW-0472">Membrane</keyword>
<feature type="domain" description="Type II secretion system protein GspC N-terminal" evidence="10">
    <location>
        <begin position="26"/>
        <end position="155"/>
    </location>
</feature>
<keyword evidence="5 9" id="KW-0812">Transmembrane</keyword>
<dbReference type="EMBL" id="LT837803">
    <property type="protein sequence ID" value="SMB25952.1"/>
    <property type="molecule type" value="Genomic_DNA"/>
</dbReference>
<keyword evidence="12" id="KW-1185">Reference proteome</keyword>
<evidence type="ECO:0000313" key="11">
    <source>
        <dbReference type="EMBL" id="SMB25952.1"/>
    </source>
</evidence>
<keyword evidence="3" id="KW-1003">Cell membrane</keyword>
<evidence type="ECO:0000256" key="6">
    <source>
        <dbReference type="ARBA" id="ARBA00022927"/>
    </source>
</evidence>
<evidence type="ECO:0000313" key="12">
    <source>
        <dbReference type="Proteomes" id="UP000242886"/>
    </source>
</evidence>
<evidence type="ECO:0000256" key="7">
    <source>
        <dbReference type="ARBA" id="ARBA00022989"/>
    </source>
</evidence>
<keyword evidence="4" id="KW-0997">Cell inner membrane</keyword>
<protein>
    <submittedName>
        <fullName evidence="11">Membrane/secreted protein</fullName>
    </submittedName>
</protein>
<gene>
    <name evidence="11" type="ORF">SDENCHOL_20018</name>
</gene>
<name>A0A7Z7HQT8_9PROT</name>
<dbReference type="Pfam" id="PF11356">
    <property type="entry name" value="T2SSC"/>
    <property type="match status" value="1"/>
</dbReference>
<dbReference type="Gene3D" id="2.30.30.830">
    <property type="match status" value="1"/>
</dbReference>